<dbReference type="PROSITE" id="PS51197">
    <property type="entry name" value="HTH_RRF2_2"/>
    <property type="match status" value="1"/>
</dbReference>
<dbReference type="GO" id="GO:0003700">
    <property type="term" value="F:DNA-binding transcription factor activity"/>
    <property type="evidence" value="ECO:0007669"/>
    <property type="project" value="TreeGrafter"/>
</dbReference>
<dbReference type="GO" id="GO:0005829">
    <property type="term" value="C:cytosol"/>
    <property type="evidence" value="ECO:0007669"/>
    <property type="project" value="TreeGrafter"/>
</dbReference>
<dbReference type="PANTHER" id="PTHR33221:SF15">
    <property type="entry name" value="HTH-TYPE TRANSCRIPTIONAL REGULATOR YWGB-RELATED"/>
    <property type="match status" value="1"/>
</dbReference>
<dbReference type="RefSeq" id="WP_083541238.1">
    <property type="nucleotide sequence ID" value="NZ_FQYI01000008.1"/>
</dbReference>
<dbReference type="NCBIfam" id="TIGR00738">
    <property type="entry name" value="rrf2_super"/>
    <property type="match status" value="1"/>
</dbReference>
<evidence type="ECO:0000313" key="1">
    <source>
        <dbReference type="EMBL" id="SHJ03802.1"/>
    </source>
</evidence>
<keyword evidence="2" id="KW-1185">Reference proteome</keyword>
<reference evidence="1 2" key="1">
    <citation type="submission" date="2016-11" db="EMBL/GenBank/DDBJ databases">
        <authorList>
            <person name="Jaros S."/>
            <person name="Januszkiewicz K."/>
            <person name="Wedrychowicz H."/>
        </authorList>
    </citation>
    <scope>NUCLEOTIDE SEQUENCE [LARGE SCALE GENOMIC DNA]</scope>
    <source>
        <strain evidence="1 2">DSM 25479</strain>
    </source>
</reference>
<dbReference type="SUPFAM" id="SSF46785">
    <property type="entry name" value="Winged helix' DNA-binding domain"/>
    <property type="match status" value="1"/>
</dbReference>
<gene>
    <name evidence="1" type="ORF">SAMN05443429_10816</name>
</gene>
<dbReference type="InterPro" id="IPR036388">
    <property type="entry name" value="WH-like_DNA-bd_sf"/>
</dbReference>
<dbReference type="STRING" id="1118202.SAMN05443429_10816"/>
<dbReference type="Pfam" id="PF02082">
    <property type="entry name" value="Rrf2"/>
    <property type="match status" value="1"/>
</dbReference>
<dbReference type="EMBL" id="FQYI01000008">
    <property type="protein sequence ID" value="SHJ03802.1"/>
    <property type="molecule type" value="Genomic_DNA"/>
</dbReference>
<sequence>MSILSKTCEYALRAVIFLAQRSAEGRRYSTAEIASGTGASEFFAAKILQNLGREGIISSAKGPRGGFFMTEENTRKSLGDVVRVIDGESLFAQCLLGLPHCSDKNPCPMHRDFKPIRQQIIAMMDGVPLARFVEDADLQTTFLKLKI</sequence>
<dbReference type="AlphaFoldDB" id="A0A1M6G1R1"/>
<name>A0A1M6G1R1_9FLAO</name>
<dbReference type="InterPro" id="IPR036390">
    <property type="entry name" value="WH_DNA-bd_sf"/>
</dbReference>
<dbReference type="Gene3D" id="1.10.10.10">
    <property type="entry name" value="Winged helix-like DNA-binding domain superfamily/Winged helix DNA-binding domain"/>
    <property type="match status" value="1"/>
</dbReference>
<evidence type="ECO:0000313" key="2">
    <source>
        <dbReference type="Proteomes" id="UP000184335"/>
    </source>
</evidence>
<dbReference type="Proteomes" id="UP000184335">
    <property type="component" value="Unassembled WGS sequence"/>
</dbReference>
<protein>
    <submittedName>
        <fullName evidence="1">Transcriptional regulator, BadM/Rrf2 family</fullName>
    </submittedName>
</protein>
<dbReference type="PANTHER" id="PTHR33221">
    <property type="entry name" value="WINGED HELIX-TURN-HELIX TRANSCRIPTIONAL REGULATOR, RRF2 FAMILY"/>
    <property type="match status" value="1"/>
</dbReference>
<accession>A0A1M6G1R1</accession>
<dbReference type="InterPro" id="IPR000944">
    <property type="entry name" value="Tscrpt_reg_Rrf2"/>
</dbReference>
<organism evidence="1 2">
    <name type="scientific">Cruoricaptor ignavus</name>
    <dbReference type="NCBI Taxonomy" id="1118202"/>
    <lineage>
        <taxon>Bacteria</taxon>
        <taxon>Pseudomonadati</taxon>
        <taxon>Bacteroidota</taxon>
        <taxon>Flavobacteriia</taxon>
        <taxon>Flavobacteriales</taxon>
        <taxon>Weeksellaceae</taxon>
        <taxon>Cruoricaptor</taxon>
    </lineage>
</organism>
<proteinExistence type="predicted"/>